<organism evidence="1 2">
    <name type="scientific">Clostridium perfringens (strain ATCC 13124 / DSM 756 / JCM 1290 / NCIMB 6125 / NCTC 8237 / Type A)</name>
    <dbReference type="NCBI Taxonomy" id="195103"/>
    <lineage>
        <taxon>Bacteria</taxon>
        <taxon>Bacillati</taxon>
        <taxon>Bacillota</taxon>
        <taxon>Clostridia</taxon>
        <taxon>Eubacteriales</taxon>
        <taxon>Clostridiaceae</taxon>
        <taxon>Clostridium</taxon>
    </lineage>
</organism>
<keyword evidence="2" id="KW-1185">Reference proteome</keyword>
<dbReference type="Proteomes" id="UP000001823">
    <property type="component" value="Chromosome"/>
</dbReference>
<dbReference type="PaxDb" id="195103-CPF_0358"/>
<dbReference type="KEGG" id="cpf:CPF_0358"/>
<dbReference type="EMBL" id="CP000246">
    <property type="protein sequence ID" value="ABG82667.1"/>
    <property type="molecule type" value="Genomic_DNA"/>
</dbReference>
<accession>A0A0H2YPB0</accession>
<dbReference type="AlphaFoldDB" id="A0A0H2YPB0"/>
<reference evidence="1 2" key="1">
    <citation type="journal article" date="2006" name="Genome Res.">
        <title>Skewed genomic variability in strains of the toxigenic bacterial pathogen, Clostridium perfringens.</title>
        <authorList>
            <person name="Myers G.S."/>
            <person name="Rasko D.A."/>
            <person name="Cheung J.K."/>
            <person name="Ravel J."/>
            <person name="Seshadri R."/>
            <person name="Deboy R.T."/>
            <person name="Ren Q."/>
            <person name="Varga J."/>
            <person name="Awad M.M."/>
            <person name="Brinkac L.M."/>
            <person name="Daugherty S.C."/>
            <person name="Haft D.H."/>
            <person name="Dodson R.J."/>
            <person name="Madupu R."/>
            <person name="Nelson W.C."/>
            <person name="Rosovitz M.J."/>
            <person name="Sullivan S.A."/>
            <person name="Khouri H."/>
            <person name="Dimitrov G.I."/>
            <person name="Watkins K.L."/>
            <person name="Mulligan S."/>
            <person name="Benton J."/>
            <person name="Radune D."/>
            <person name="Fisher D.J."/>
            <person name="Atkins H.S."/>
            <person name="Hiscox T."/>
            <person name="Jost B.H."/>
            <person name="Billington S.J."/>
            <person name="Songer J.G."/>
            <person name="McClane B.A."/>
            <person name="Titball R.W."/>
            <person name="Rood J.I."/>
            <person name="Melville S.B."/>
            <person name="Paulsen I.T."/>
        </authorList>
    </citation>
    <scope>NUCLEOTIDE SEQUENCE [LARGE SCALE GENOMIC DNA]</scope>
    <source>
        <strain evidence="2">ATCC 13124 / DSM 756 / JCM 1290 / NCIMB 6125 / NCTC 8237 / S 107 / Type A</strain>
    </source>
</reference>
<proteinExistence type="predicted"/>
<gene>
    <name evidence="1" type="ordered locus">CPF_0358</name>
</gene>
<dbReference type="HOGENOM" id="CLU_2521757_0_0_9"/>
<name>A0A0H2YPB0_CLOP1</name>
<evidence type="ECO:0000313" key="1">
    <source>
        <dbReference type="EMBL" id="ABG82667.1"/>
    </source>
</evidence>
<evidence type="ECO:0000313" key="2">
    <source>
        <dbReference type="Proteomes" id="UP000001823"/>
    </source>
</evidence>
<sequence>MVPVKLSGYFFEFYVSLQLYSPQKVIPKHPPQTRLSWYTPQIIELIFSPFSRGFHYPFSFSTFRDFRNCLTSSPFFSLSNPYIF</sequence>
<protein>
    <submittedName>
        <fullName evidence="1">Uncharacterized protein</fullName>
    </submittedName>
</protein>